<evidence type="ECO:0000313" key="2">
    <source>
        <dbReference type="Proteomes" id="UP000297273"/>
    </source>
</evidence>
<sequence>MDTQLKIIRKKPNKHFADSGIADAIRFRRSIVDDLSKPNGEKEVSGRVIETPQMEQKTMQFEIDKIKFREPTMDDFYSHLRSLLYDLIYEVHKPTKEVQGRIIENPQIEDNHADPNHS</sequence>
<accession>A0ABY2MDH2</accession>
<keyword evidence="2" id="KW-1185">Reference proteome</keyword>
<dbReference type="RefSeq" id="WP_135646426.1">
    <property type="nucleotide sequence ID" value="NZ_RQGC01000009.1"/>
</dbReference>
<dbReference type="Proteomes" id="UP000297273">
    <property type="component" value="Unassembled WGS sequence"/>
</dbReference>
<gene>
    <name evidence="1" type="ORF">EHQ53_14105</name>
</gene>
<name>A0ABY2MDH2_9LEPT</name>
<proteinExistence type="predicted"/>
<protein>
    <submittedName>
        <fullName evidence="1">Uncharacterized protein</fullName>
    </submittedName>
</protein>
<comment type="caution">
    <text evidence="1">The sequence shown here is derived from an EMBL/GenBank/DDBJ whole genome shotgun (WGS) entry which is preliminary data.</text>
</comment>
<reference evidence="2" key="1">
    <citation type="journal article" date="2019" name="PLoS Negl. Trop. Dis.">
        <title>Revisiting the worldwide diversity of Leptospira species in the environment.</title>
        <authorList>
            <person name="Vincent A.T."/>
            <person name="Schiettekatte O."/>
            <person name="Bourhy P."/>
            <person name="Veyrier F.J."/>
            <person name="Picardeau M."/>
        </authorList>
    </citation>
    <scope>NUCLEOTIDE SEQUENCE [LARGE SCALE GENOMIC DNA]</scope>
    <source>
        <strain evidence="2">201702690</strain>
    </source>
</reference>
<dbReference type="EMBL" id="RQGC01000009">
    <property type="protein sequence ID" value="TGL39651.1"/>
    <property type="molecule type" value="Genomic_DNA"/>
</dbReference>
<evidence type="ECO:0000313" key="1">
    <source>
        <dbReference type="EMBL" id="TGL39651.1"/>
    </source>
</evidence>
<organism evidence="1 2">
    <name type="scientific">Leptospira langatensis</name>
    <dbReference type="NCBI Taxonomy" id="2484983"/>
    <lineage>
        <taxon>Bacteria</taxon>
        <taxon>Pseudomonadati</taxon>
        <taxon>Spirochaetota</taxon>
        <taxon>Spirochaetia</taxon>
        <taxon>Leptospirales</taxon>
        <taxon>Leptospiraceae</taxon>
        <taxon>Leptospira</taxon>
    </lineage>
</organism>